<dbReference type="RefSeq" id="WP_272084674.1">
    <property type="nucleotide sequence ID" value="NZ_JAQNDL010000001.1"/>
</dbReference>
<dbReference type="InterPro" id="IPR036388">
    <property type="entry name" value="WH-like_DNA-bd_sf"/>
</dbReference>
<dbReference type="InterPro" id="IPR013324">
    <property type="entry name" value="RNA_pol_sigma_r3/r4-like"/>
</dbReference>
<feature type="compositionally biased region" description="Polar residues" evidence="1">
    <location>
        <begin position="1"/>
        <end position="11"/>
    </location>
</feature>
<gene>
    <name evidence="2" type="ORF">POL25_04950</name>
</gene>
<sequence>MDTPTPETSGSAAQQEAPAEQPPAEHPLVVRFATWMAGSREAGLAMLQRDAPDVLPGHPPAAYKRPGLRQHEYKRPGMVRQQGESIREPAADLFGRLRQVTRLFSARHKIHGFDLDESLGRFDGTTKLGMKHPLIRGEVRRLYVLQQELQRKCLTTVLMNLSPAPRAAFILRVILGFSRDEVHEIFGSPTGASSAYSRALQDLGEYLDHVCEHVEPKNPCRCENRLASAVEHGFVTWPERDDLAGDTPVRSQRRQEYEKLFAALPAPQ</sequence>
<name>A0ABT5DRF3_9BACT</name>
<feature type="region of interest" description="Disordered" evidence="1">
    <location>
        <begin position="1"/>
        <end position="24"/>
    </location>
</feature>
<dbReference type="SUPFAM" id="SSF88659">
    <property type="entry name" value="Sigma3 and sigma4 domains of RNA polymerase sigma factors"/>
    <property type="match status" value="1"/>
</dbReference>
<evidence type="ECO:0000256" key="1">
    <source>
        <dbReference type="SAM" id="MobiDB-lite"/>
    </source>
</evidence>
<protein>
    <submittedName>
        <fullName evidence="2">Uncharacterized protein</fullName>
    </submittedName>
</protein>
<comment type="caution">
    <text evidence="2">The sequence shown here is derived from an EMBL/GenBank/DDBJ whole genome shotgun (WGS) entry which is preliminary data.</text>
</comment>
<dbReference type="Proteomes" id="UP001221686">
    <property type="component" value="Unassembled WGS sequence"/>
</dbReference>
<accession>A0ABT5DRF3</accession>
<dbReference type="EMBL" id="JAQNDL010000001">
    <property type="protein sequence ID" value="MDC0716227.1"/>
    <property type="molecule type" value="Genomic_DNA"/>
</dbReference>
<dbReference type="Gene3D" id="1.10.10.10">
    <property type="entry name" value="Winged helix-like DNA-binding domain superfamily/Winged helix DNA-binding domain"/>
    <property type="match status" value="1"/>
</dbReference>
<reference evidence="2 3" key="1">
    <citation type="submission" date="2022-11" db="EMBL/GenBank/DDBJ databases">
        <title>Minimal conservation of predation-associated metabolite biosynthetic gene clusters underscores biosynthetic potential of Myxococcota including descriptions for ten novel species: Archangium lansinium sp. nov., Myxococcus landrumus sp. nov., Nannocystis bai.</title>
        <authorList>
            <person name="Ahearne A."/>
            <person name="Stevens C."/>
            <person name="Dowd S."/>
        </authorList>
    </citation>
    <scope>NUCLEOTIDE SEQUENCE [LARGE SCALE GENOMIC DNA]</scope>
    <source>
        <strain evidence="2 3">BB15-2</strain>
    </source>
</reference>
<proteinExistence type="predicted"/>
<organism evidence="2 3">
    <name type="scientific">Nannocystis bainbridge</name>
    <dbReference type="NCBI Taxonomy" id="2995303"/>
    <lineage>
        <taxon>Bacteria</taxon>
        <taxon>Pseudomonadati</taxon>
        <taxon>Myxococcota</taxon>
        <taxon>Polyangia</taxon>
        <taxon>Nannocystales</taxon>
        <taxon>Nannocystaceae</taxon>
        <taxon>Nannocystis</taxon>
    </lineage>
</organism>
<keyword evidence="3" id="KW-1185">Reference proteome</keyword>
<evidence type="ECO:0000313" key="3">
    <source>
        <dbReference type="Proteomes" id="UP001221686"/>
    </source>
</evidence>
<evidence type="ECO:0000313" key="2">
    <source>
        <dbReference type="EMBL" id="MDC0716227.1"/>
    </source>
</evidence>